<protein>
    <recommendedName>
        <fullName evidence="3">HTH deoR-type domain-containing protein</fullName>
    </recommendedName>
</protein>
<reference evidence="1 2" key="1">
    <citation type="journal article" date="2016" name="Nat. Commun.">
        <title>Thousands of microbial genomes shed light on interconnected biogeochemical processes in an aquifer system.</title>
        <authorList>
            <person name="Anantharaman K."/>
            <person name="Brown C.T."/>
            <person name="Hug L.A."/>
            <person name="Sharon I."/>
            <person name="Castelle C.J."/>
            <person name="Probst A.J."/>
            <person name="Thomas B.C."/>
            <person name="Singh A."/>
            <person name="Wilkins M.J."/>
            <person name="Karaoz U."/>
            <person name="Brodie E.L."/>
            <person name="Williams K.H."/>
            <person name="Hubbard S.S."/>
            <person name="Banfield J.F."/>
        </authorList>
    </citation>
    <scope>NUCLEOTIDE SEQUENCE [LARGE SCALE GENOMIC DNA]</scope>
</reference>
<proteinExistence type="predicted"/>
<comment type="caution">
    <text evidence="1">The sequence shown here is derived from an EMBL/GenBank/DDBJ whole genome shotgun (WGS) entry which is preliminary data.</text>
</comment>
<dbReference type="AlphaFoldDB" id="A0A1G2UWX5"/>
<evidence type="ECO:0000313" key="2">
    <source>
        <dbReference type="Proteomes" id="UP000178288"/>
    </source>
</evidence>
<evidence type="ECO:0008006" key="3">
    <source>
        <dbReference type="Google" id="ProtNLM"/>
    </source>
</evidence>
<accession>A0A1G2UWX5</accession>
<evidence type="ECO:0000313" key="1">
    <source>
        <dbReference type="EMBL" id="OHB13876.1"/>
    </source>
</evidence>
<name>A0A1G2UWX5_9BACT</name>
<gene>
    <name evidence="1" type="ORF">A3G05_00235</name>
</gene>
<dbReference type="EMBL" id="MHWV01000018">
    <property type="protein sequence ID" value="OHB13876.1"/>
    <property type="molecule type" value="Genomic_DNA"/>
</dbReference>
<dbReference type="InterPro" id="IPR036388">
    <property type="entry name" value="WH-like_DNA-bd_sf"/>
</dbReference>
<dbReference type="Proteomes" id="UP000178288">
    <property type="component" value="Unassembled WGS sequence"/>
</dbReference>
<organism evidence="1 2">
    <name type="scientific">Candidatus Zambryskibacteria bacterium RIFCSPLOWO2_12_FULL_45_14</name>
    <dbReference type="NCBI Taxonomy" id="1802778"/>
    <lineage>
        <taxon>Bacteria</taxon>
        <taxon>Candidatus Zambryskiibacteriota</taxon>
    </lineage>
</organism>
<dbReference type="Gene3D" id="1.10.10.10">
    <property type="entry name" value="Winged helix-like DNA-binding domain superfamily/Winged helix DNA-binding domain"/>
    <property type="match status" value="1"/>
</dbReference>
<sequence>MTLISQKLQKLASAVYLVSSFFDDKEPLKWRLRTLSTDVISEVKDKYNICKEISLLFSIAKNAGLVSEINYNILINELSKIEQETEKPLDLAFLREPIADERTLLQPQKREYIKDNITEKPALKEFGAVSVKKNSRQSVIINILKRKKEIMIKDVSPLIDGCSEKTIQRELSAMVRSGILKKVGEKRWSRYSLA</sequence>